<comment type="caution">
    <text evidence="5">The sequence shown here is derived from an EMBL/GenBank/DDBJ whole genome shotgun (WGS) entry which is preliminary data.</text>
</comment>
<dbReference type="EMBL" id="AACS02000001">
    <property type="protein sequence ID" value="EAU92413.1"/>
    <property type="molecule type" value="Genomic_DNA"/>
</dbReference>
<dbReference type="InterPro" id="IPR027417">
    <property type="entry name" value="P-loop_NTPase"/>
</dbReference>
<dbReference type="InParanoid" id="A8N3L3"/>
<keyword evidence="3" id="KW-1133">Transmembrane helix</keyword>
<dbReference type="InterPro" id="IPR003593">
    <property type="entry name" value="AAA+_ATPase"/>
</dbReference>
<evidence type="ECO:0000313" key="5">
    <source>
        <dbReference type="EMBL" id="EAU92413.1"/>
    </source>
</evidence>
<dbReference type="KEGG" id="cci:CC1G_00632"/>
<keyword evidence="3" id="KW-0472">Membrane</keyword>
<reference evidence="5 6" key="1">
    <citation type="journal article" date="2010" name="Proc. Natl. Acad. Sci. U.S.A.">
        <title>Insights into evolution of multicellular fungi from the assembled chromosomes of the mushroom Coprinopsis cinerea (Coprinus cinereus).</title>
        <authorList>
            <person name="Stajich J.E."/>
            <person name="Wilke S.K."/>
            <person name="Ahren D."/>
            <person name="Au C.H."/>
            <person name="Birren B.W."/>
            <person name="Borodovsky M."/>
            <person name="Burns C."/>
            <person name="Canback B."/>
            <person name="Casselton L.A."/>
            <person name="Cheng C.K."/>
            <person name="Deng J."/>
            <person name="Dietrich F.S."/>
            <person name="Fargo D.C."/>
            <person name="Farman M.L."/>
            <person name="Gathman A.C."/>
            <person name="Goldberg J."/>
            <person name="Guigo R."/>
            <person name="Hoegger P.J."/>
            <person name="Hooker J.B."/>
            <person name="Huggins A."/>
            <person name="James T.Y."/>
            <person name="Kamada T."/>
            <person name="Kilaru S."/>
            <person name="Kodira C."/>
            <person name="Kues U."/>
            <person name="Kupfer D."/>
            <person name="Kwan H.S."/>
            <person name="Lomsadze A."/>
            <person name="Li W."/>
            <person name="Lilly W.W."/>
            <person name="Ma L.J."/>
            <person name="Mackey A.J."/>
            <person name="Manning G."/>
            <person name="Martin F."/>
            <person name="Muraguchi H."/>
            <person name="Natvig D.O."/>
            <person name="Palmerini H."/>
            <person name="Ramesh M.A."/>
            <person name="Rehmeyer C.J."/>
            <person name="Roe B.A."/>
            <person name="Shenoy N."/>
            <person name="Stanke M."/>
            <person name="Ter-Hovhannisyan V."/>
            <person name="Tunlid A."/>
            <person name="Velagapudi R."/>
            <person name="Vision T.J."/>
            <person name="Zeng Q."/>
            <person name="Zolan M.E."/>
            <person name="Pukkila P.J."/>
        </authorList>
    </citation>
    <scope>NUCLEOTIDE SEQUENCE [LARGE SCALE GENOMIC DNA]</scope>
    <source>
        <strain evidence="6">Okayama-7 / 130 / ATCC MYA-4618 / FGSC 9003</strain>
    </source>
</reference>
<dbReference type="VEuPathDB" id="FungiDB:CC1G_00632"/>
<dbReference type="GO" id="GO:0015421">
    <property type="term" value="F:ABC-type oligopeptide transporter activity"/>
    <property type="evidence" value="ECO:0007669"/>
    <property type="project" value="TreeGrafter"/>
</dbReference>
<dbReference type="PROSITE" id="PS50893">
    <property type="entry name" value="ABC_TRANSPORTER_2"/>
    <property type="match status" value="1"/>
</dbReference>
<dbReference type="GeneID" id="6005882"/>
<keyword evidence="3" id="KW-0812">Transmembrane</keyword>
<name>A8N3L3_COPC7</name>
<evidence type="ECO:0000313" key="6">
    <source>
        <dbReference type="Proteomes" id="UP000001861"/>
    </source>
</evidence>
<dbReference type="SMART" id="SM00382">
    <property type="entry name" value="AAA"/>
    <property type="match status" value="1"/>
</dbReference>
<dbReference type="RefSeq" id="XP_001829453.1">
    <property type="nucleotide sequence ID" value="XM_001829401.2"/>
</dbReference>
<dbReference type="Pfam" id="PF00005">
    <property type="entry name" value="ABC_tran"/>
    <property type="match status" value="1"/>
</dbReference>
<dbReference type="OrthoDB" id="6500128at2759"/>
<feature type="domain" description="ABC transporter" evidence="4">
    <location>
        <begin position="417"/>
        <end position="702"/>
    </location>
</feature>
<dbReference type="Gene3D" id="3.40.50.300">
    <property type="entry name" value="P-loop containing nucleotide triphosphate hydrolases"/>
    <property type="match status" value="1"/>
</dbReference>
<evidence type="ECO:0000256" key="1">
    <source>
        <dbReference type="ARBA" id="ARBA00022741"/>
    </source>
</evidence>
<dbReference type="PANTHER" id="PTHR43394">
    <property type="entry name" value="ATP-DEPENDENT PERMEASE MDL1, MITOCHONDRIAL"/>
    <property type="match status" value="1"/>
</dbReference>
<dbReference type="SUPFAM" id="SSF52540">
    <property type="entry name" value="P-loop containing nucleoside triphosphate hydrolases"/>
    <property type="match status" value="1"/>
</dbReference>
<proteinExistence type="predicted"/>
<keyword evidence="1" id="KW-0547">Nucleotide-binding</keyword>
<evidence type="ECO:0000256" key="2">
    <source>
        <dbReference type="ARBA" id="ARBA00022840"/>
    </source>
</evidence>
<keyword evidence="2" id="KW-0067">ATP-binding</keyword>
<keyword evidence="6" id="KW-1185">Reference proteome</keyword>
<dbReference type="GO" id="GO:0005524">
    <property type="term" value="F:ATP binding"/>
    <property type="evidence" value="ECO:0007669"/>
    <property type="project" value="UniProtKB-KW"/>
</dbReference>
<dbReference type="InterPro" id="IPR039421">
    <property type="entry name" value="Type_1_exporter"/>
</dbReference>
<evidence type="ECO:0000259" key="4">
    <source>
        <dbReference type="PROSITE" id="PS50893"/>
    </source>
</evidence>
<protein>
    <submittedName>
        <fullName evidence="5">HlyB/MsbA family ABC transporter</fullName>
    </submittedName>
</protein>
<organism evidence="5 6">
    <name type="scientific">Coprinopsis cinerea (strain Okayama-7 / 130 / ATCC MYA-4618 / FGSC 9003)</name>
    <name type="common">Inky cap fungus</name>
    <name type="synonym">Hormographiella aspergillata</name>
    <dbReference type="NCBI Taxonomy" id="240176"/>
    <lineage>
        <taxon>Eukaryota</taxon>
        <taxon>Fungi</taxon>
        <taxon>Dikarya</taxon>
        <taxon>Basidiomycota</taxon>
        <taxon>Agaricomycotina</taxon>
        <taxon>Agaricomycetes</taxon>
        <taxon>Agaricomycetidae</taxon>
        <taxon>Agaricales</taxon>
        <taxon>Agaricineae</taxon>
        <taxon>Psathyrellaceae</taxon>
        <taxon>Coprinopsis</taxon>
    </lineage>
</organism>
<dbReference type="GO" id="GO:0016887">
    <property type="term" value="F:ATP hydrolysis activity"/>
    <property type="evidence" value="ECO:0007669"/>
    <property type="project" value="InterPro"/>
</dbReference>
<dbReference type="PANTHER" id="PTHR43394:SF1">
    <property type="entry name" value="ATP-BINDING CASSETTE SUB-FAMILY B MEMBER 10, MITOCHONDRIAL"/>
    <property type="match status" value="1"/>
</dbReference>
<dbReference type="AlphaFoldDB" id="A8N3L3"/>
<dbReference type="PROSITE" id="PS00211">
    <property type="entry name" value="ABC_TRANSPORTER_1"/>
    <property type="match status" value="1"/>
</dbReference>
<dbReference type="eggNOG" id="KOG0055">
    <property type="taxonomic scope" value="Eukaryota"/>
</dbReference>
<accession>A8N3L3</accession>
<dbReference type="Proteomes" id="UP000001861">
    <property type="component" value="Unassembled WGS sequence"/>
</dbReference>
<dbReference type="OMA" id="LSIRSCW"/>
<dbReference type="InterPro" id="IPR017871">
    <property type="entry name" value="ABC_transporter-like_CS"/>
</dbReference>
<gene>
    <name evidence="5" type="ORF">CC1G_00632</name>
</gene>
<dbReference type="InterPro" id="IPR003439">
    <property type="entry name" value="ABC_transporter-like_ATP-bd"/>
</dbReference>
<evidence type="ECO:0000256" key="3">
    <source>
        <dbReference type="SAM" id="Phobius"/>
    </source>
</evidence>
<sequence>MSRKSFNPEDSSSVEHSKVGVWDLYEDVATKKMYIPLVSNLETLWETTDSLPYVWRMLKDIANIKGCMFYLSLYLALELGLSLLPALTVWYSGQLLQVVELAVEKRQVDKYFLIRIAIGRCITTIATRLFQYVQSRVAIPLNLRIKRYYSLRTFWAMARLDLPTFEDDLIQQQLQQSVSHSTRSSIAWDVVATFLKIGSAGIRLVSEVYVLTKVLEDQQDGNLMLMLACAQLVIEWYGKYRGMLERRGIWAATTENKDYITSEGLKRVVSSTLYRKELVAGGMRDYLWYQFKKRMEKLGDKVTDFWDEYFQRTRQVQVLINFIQAPLSELPRVVFCLRAAQYPASIPISLTSHQLVSSTVQSFSASLIDLVEQTTTIAEKLQSVRKLYDSALVPNRLKDGQIPFPEDQARIAQGVELEFRNVSFRYPGLDVPVLENVSFKIEAGQLCVLVGDNGSGKSTLLKLASRLYDPTEGQILLNGLDIRTIKLEDLRRATSVLFQDYTLFPLTLGENIGYGDPIHASDIDRIKEAARLGGASEFIEKLPDGYNSYLERPVHDIYSNLPIGMSKLFGRAVSHSKLRKFGGKRAGRGLSEGKNALSGGQMQRVALSRTFMRSLLANETTVGLLLFDEPSASLDPTAEHDLFERLRELRGNKTMIFSSHRFGKLTRNADLILYINHGVIIEAGTHESLLKQDGEYARIWNLQAEAFL</sequence>
<feature type="transmembrane region" description="Helical" evidence="3">
    <location>
        <begin position="67"/>
        <end position="91"/>
    </location>
</feature>